<feature type="region of interest" description="Disordered" evidence="1">
    <location>
        <begin position="150"/>
        <end position="169"/>
    </location>
</feature>
<dbReference type="Proteomes" id="UP000321570">
    <property type="component" value="Unassembled WGS sequence"/>
</dbReference>
<dbReference type="PROSITE" id="PS51498">
    <property type="entry name" value="MABP"/>
    <property type="match status" value="1"/>
</dbReference>
<evidence type="ECO:0000259" key="2">
    <source>
        <dbReference type="PROSITE" id="PS51498"/>
    </source>
</evidence>
<dbReference type="GO" id="GO:0000813">
    <property type="term" value="C:ESCRT I complex"/>
    <property type="evidence" value="ECO:0007669"/>
    <property type="project" value="InterPro"/>
</dbReference>
<reference evidence="4 6" key="3">
    <citation type="submission" date="2019-07" db="EMBL/GenBank/DDBJ databases">
        <authorList>
            <person name="Jastrzebski P J."/>
            <person name="Paukszto L."/>
            <person name="Jastrzebski P J."/>
        </authorList>
    </citation>
    <scope>NUCLEOTIDE SEQUENCE [LARGE SCALE GENOMIC DNA]</scope>
    <source>
        <strain evidence="4 6">WMS-il1</strain>
    </source>
</reference>
<accession>A0A158QDB3</accession>
<evidence type="ECO:0000256" key="1">
    <source>
        <dbReference type="SAM" id="MobiDB-lite"/>
    </source>
</evidence>
<dbReference type="AlphaFoldDB" id="A0A158QDB3"/>
<dbReference type="OrthoDB" id="6021306at2759"/>
<feature type="domain" description="MABP" evidence="2">
    <location>
        <begin position="2"/>
        <end position="147"/>
    </location>
</feature>
<reference evidence="3 5" key="2">
    <citation type="submission" date="2018-11" db="EMBL/GenBank/DDBJ databases">
        <authorList>
            <consortium name="Pathogen Informatics"/>
        </authorList>
    </citation>
    <scope>NUCLEOTIDE SEQUENCE [LARGE SCALE GENOMIC DNA]</scope>
</reference>
<dbReference type="STRING" id="6216.A0A158QDB3"/>
<reference evidence="7" key="1">
    <citation type="submission" date="2016-04" db="UniProtKB">
        <authorList>
            <consortium name="WormBaseParasite"/>
        </authorList>
    </citation>
    <scope>IDENTIFICATION</scope>
</reference>
<name>A0A158QDB3_HYMDI</name>
<dbReference type="PANTHER" id="PTHR31547">
    <property type="entry name" value="MULTIVESICULAR BODY SUBUNIT 12B"/>
    <property type="match status" value="1"/>
</dbReference>
<evidence type="ECO:0000313" key="6">
    <source>
        <dbReference type="Proteomes" id="UP000321570"/>
    </source>
</evidence>
<dbReference type="GO" id="GO:0019075">
    <property type="term" value="P:virus maturation"/>
    <property type="evidence" value="ECO:0007669"/>
    <property type="project" value="TreeGrafter"/>
</dbReference>
<dbReference type="EMBL" id="UYSG01000707">
    <property type="protein sequence ID" value="VDL21265.1"/>
    <property type="molecule type" value="Genomic_DNA"/>
</dbReference>
<dbReference type="InterPro" id="IPR023341">
    <property type="entry name" value="MABP"/>
</dbReference>
<keyword evidence="6" id="KW-1185">Reference proteome</keyword>
<dbReference type="GO" id="GO:0046755">
    <property type="term" value="P:viral budding"/>
    <property type="evidence" value="ECO:0007669"/>
    <property type="project" value="TreeGrafter"/>
</dbReference>
<feature type="compositionally biased region" description="Basic and acidic residues" evidence="1">
    <location>
        <begin position="157"/>
        <end position="167"/>
    </location>
</feature>
<proteinExistence type="predicted"/>
<dbReference type="GO" id="GO:0042058">
    <property type="term" value="P:regulation of epidermal growth factor receptor signaling pathway"/>
    <property type="evidence" value="ECO:0007669"/>
    <property type="project" value="TreeGrafter"/>
</dbReference>
<dbReference type="Proteomes" id="UP000274504">
    <property type="component" value="Unassembled WGS sequence"/>
</dbReference>
<dbReference type="PANTHER" id="PTHR31547:SF1">
    <property type="entry name" value="MULTIVESICULAR BODY SUBUNIT 12B"/>
    <property type="match status" value="1"/>
</dbReference>
<sequence>MSDPITGLGVVASLSRVPGQYIPVKRTKDTNDDADLGKENLLRKSPRYLVLEKRTCNSTYPRDVIVDIRIVNSKESVPSDFILVEKTLDNKEKCFKGKYICLKFESWRPNMTAITDVAIFKSIEGLSGHTTVGEISDQRYLVYVQSTLGSSSSSKKKAPERPAETPRKPVVYSPMSGVPFKLTRDCRTGDSDDIMSRYSVHPKSREAIEDEYYFDFSLEKSLTAY</sequence>
<dbReference type="Pfam" id="PF10240">
    <property type="entry name" value="DUF2464"/>
    <property type="match status" value="1"/>
</dbReference>
<dbReference type="GO" id="GO:0005770">
    <property type="term" value="C:late endosome"/>
    <property type="evidence" value="ECO:0007669"/>
    <property type="project" value="TreeGrafter"/>
</dbReference>
<dbReference type="InterPro" id="IPR040297">
    <property type="entry name" value="MVB12B"/>
</dbReference>
<dbReference type="Gene3D" id="2.100.10.50">
    <property type="match status" value="1"/>
</dbReference>
<organism evidence="7">
    <name type="scientific">Hymenolepis diminuta</name>
    <name type="common">Rat tapeworm</name>
    <dbReference type="NCBI Taxonomy" id="6216"/>
    <lineage>
        <taxon>Eukaryota</taxon>
        <taxon>Metazoa</taxon>
        <taxon>Spiralia</taxon>
        <taxon>Lophotrochozoa</taxon>
        <taxon>Platyhelminthes</taxon>
        <taxon>Cestoda</taxon>
        <taxon>Eucestoda</taxon>
        <taxon>Cyclophyllidea</taxon>
        <taxon>Hymenolepididae</taxon>
        <taxon>Hymenolepis</taxon>
    </lineage>
</organism>
<evidence type="ECO:0000313" key="5">
    <source>
        <dbReference type="Proteomes" id="UP000274504"/>
    </source>
</evidence>
<evidence type="ECO:0000313" key="3">
    <source>
        <dbReference type="EMBL" id="VDL21265.1"/>
    </source>
</evidence>
<evidence type="ECO:0000313" key="7">
    <source>
        <dbReference type="WBParaSite" id="HDID_0000271301-mRNA-1"/>
    </source>
</evidence>
<protein>
    <submittedName>
        <fullName evidence="7">MABP domain-containing protein</fullName>
    </submittedName>
</protein>
<gene>
    <name evidence="3" type="ORF">HDID_LOCUS2711</name>
    <name evidence="4" type="ORF">WMSIL1_LOCUS8921</name>
</gene>
<dbReference type="WBParaSite" id="HDID_0000271301-mRNA-1">
    <property type="protein sequence ID" value="HDID_0000271301-mRNA-1"/>
    <property type="gene ID" value="HDID_0000271301"/>
</dbReference>
<dbReference type="EMBL" id="CABIJS010000333">
    <property type="protein sequence ID" value="VUZ49699.1"/>
    <property type="molecule type" value="Genomic_DNA"/>
</dbReference>
<evidence type="ECO:0000313" key="4">
    <source>
        <dbReference type="EMBL" id="VUZ49699.1"/>
    </source>
</evidence>
<dbReference type="InterPro" id="IPR018798">
    <property type="entry name" value="MVB12A/B"/>
</dbReference>